<dbReference type="Pfam" id="PF00041">
    <property type="entry name" value="fn3"/>
    <property type="match status" value="1"/>
</dbReference>
<evidence type="ECO:0000259" key="1">
    <source>
        <dbReference type="PROSITE" id="PS50853"/>
    </source>
</evidence>
<gene>
    <name evidence="2" type="ORF">DPMN_013077</name>
</gene>
<dbReference type="SUPFAM" id="SSF49265">
    <property type="entry name" value="Fibronectin type III"/>
    <property type="match status" value="1"/>
</dbReference>
<accession>A0A9D4N729</accession>
<comment type="caution">
    <text evidence="2">The sequence shown here is derived from an EMBL/GenBank/DDBJ whole genome shotgun (WGS) entry which is preliminary data.</text>
</comment>
<dbReference type="Proteomes" id="UP000828390">
    <property type="component" value="Unassembled WGS sequence"/>
</dbReference>
<reference evidence="2" key="2">
    <citation type="submission" date="2020-11" db="EMBL/GenBank/DDBJ databases">
        <authorList>
            <person name="McCartney M.A."/>
            <person name="Auch B."/>
            <person name="Kono T."/>
            <person name="Mallez S."/>
            <person name="Becker A."/>
            <person name="Gohl D.M."/>
            <person name="Silverstein K.A.T."/>
            <person name="Koren S."/>
            <person name="Bechman K.B."/>
            <person name="Herman A."/>
            <person name="Abrahante J.E."/>
            <person name="Garbe J."/>
        </authorList>
    </citation>
    <scope>NUCLEOTIDE SEQUENCE</scope>
    <source>
        <strain evidence="2">Duluth1</strain>
        <tissue evidence="2">Whole animal</tissue>
    </source>
</reference>
<organism evidence="2 3">
    <name type="scientific">Dreissena polymorpha</name>
    <name type="common">Zebra mussel</name>
    <name type="synonym">Mytilus polymorpha</name>
    <dbReference type="NCBI Taxonomy" id="45954"/>
    <lineage>
        <taxon>Eukaryota</taxon>
        <taxon>Metazoa</taxon>
        <taxon>Spiralia</taxon>
        <taxon>Lophotrochozoa</taxon>
        <taxon>Mollusca</taxon>
        <taxon>Bivalvia</taxon>
        <taxon>Autobranchia</taxon>
        <taxon>Heteroconchia</taxon>
        <taxon>Euheterodonta</taxon>
        <taxon>Imparidentia</taxon>
        <taxon>Neoheterodontei</taxon>
        <taxon>Myida</taxon>
        <taxon>Dreissenoidea</taxon>
        <taxon>Dreissenidae</taxon>
        <taxon>Dreissena</taxon>
    </lineage>
</organism>
<dbReference type="CDD" id="cd00063">
    <property type="entry name" value="FN3"/>
    <property type="match status" value="1"/>
</dbReference>
<dbReference type="AlphaFoldDB" id="A0A9D4N729"/>
<name>A0A9D4N729_DREPO</name>
<dbReference type="PROSITE" id="PS50853">
    <property type="entry name" value="FN3"/>
    <property type="match status" value="1"/>
</dbReference>
<sequence length="90" mass="9700">MQVTTTSMNIAWTVTTGKEGFINAFDVVWTQVNGEVKAEQQRLSGATRSATTSRLTPGRAYNVTVTSVNTQTQVGSERTISVTSQQATSK</sequence>
<dbReference type="InterPro" id="IPR003961">
    <property type="entry name" value="FN3_dom"/>
</dbReference>
<keyword evidence="3" id="KW-1185">Reference proteome</keyword>
<dbReference type="InterPro" id="IPR036116">
    <property type="entry name" value="FN3_sf"/>
</dbReference>
<dbReference type="EMBL" id="JAIWYP010000001">
    <property type="protein sequence ID" value="KAH3889031.1"/>
    <property type="molecule type" value="Genomic_DNA"/>
</dbReference>
<dbReference type="Gene3D" id="2.60.40.10">
    <property type="entry name" value="Immunoglobulins"/>
    <property type="match status" value="1"/>
</dbReference>
<dbReference type="InterPro" id="IPR013783">
    <property type="entry name" value="Ig-like_fold"/>
</dbReference>
<protein>
    <recommendedName>
        <fullName evidence="1">Fibronectin type-III domain-containing protein</fullName>
    </recommendedName>
</protein>
<feature type="domain" description="Fibronectin type-III" evidence="1">
    <location>
        <begin position="1"/>
        <end position="90"/>
    </location>
</feature>
<proteinExistence type="predicted"/>
<evidence type="ECO:0000313" key="2">
    <source>
        <dbReference type="EMBL" id="KAH3889031.1"/>
    </source>
</evidence>
<evidence type="ECO:0000313" key="3">
    <source>
        <dbReference type="Proteomes" id="UP000828390"/>
    </source>
</evidence>
<reference evidence="2" key="1">
    <citation type="journal article" date="2019" name="bioRxiv">
        <title>The Genome of the Zebra Mussel, Dreissena polymorpha: A Resource for Invasive Species Research.</title>
        <authorList>
            <person name="McCartney M.A."/>
            <person name="Auch B."/>
            <person name="Kono T."/>
            <person name="Mallez S."/>
            <person name="Zhang Y."/>
            <person name="Obille A."/>
            <person name="Becker A."/>
            <person name="Abrahante J.E."/>
            <person name="Garbe J."/>
            <person name="Badalamenti J.P."/>
            <person name="Herman A."/>
            <person name="Mangelson H."/>
            <person name="Liachko I."/>
            <person name="Sullivan S."/>
            <person name="Sone E.D."/>
            <person name="Koren S."/>
            <person name="Silverstein K.A.T."/>
            <person name="Beckman K.B."/>
            <person name="Gohl D.M."/>
        </authorList>
    </citation>
    <scope>NUCLEOTIDE SEQUENCE</scope>
    <source>
        <strain evidence="2">Duluth1</strain>
        <tissue evidence="2">Whole animal</tissue>
    </source>
</reference>